<evidence type="ECO:0000259" key="1">
    <source>
        <dbReference type="SMART" id="SM00226"/>
    </source>
</evidence>
<dbReference type="Gene3D" id="3.40.50.2300">
    <property type="match status" value="1"/>
</dbReference>
<name>A0A939J5M5_9HYPH</name>
<evidence type="ECO:0000313" key="2">
    <source>
        <dbReference type="EMBL" id="MBN9672837.1"/>
    </source>
</evidence>
<comment type="caution">
    <text evidence="2">The sequence shown here is derived from an EMBL/GenBank/DDBJ whole genome shotgun (WGS) entry which is preliminary data.</text>
</comment>
<feature type="domain" description="Phosphotyrosine protein phosphatase I" evidence="1">
    <location>
        <begin position="21"/>
        <end position="155"/>
    </location>
</feature>
<dbReference type="InterPro" id="IPR023485">
    <property type="entry name" value="Ptyr_pPase"/>
</dbReference>
<sequence length="168" mass="18207">MAGFRLSVERIARKECPVPKTTVLFLCPDNALLGPLAEAYLNDRAGGLMRAFSAGVEPASRLSRHVNRLLSASEVDGQGLTPKPVEVFLMPHAVIPDRVIYLAEMAPVPLPLHWKPATSSHWWTVAETPPLPGSFAQSAAYFGRIRHSIDKLLNPPQRSGGPAVLNVA</sequence>
<organism evidence="2 3">
    <name type="scientific">Roseibium aggregatum</name>
    <dbReference type="NCBI Taxonomy" id="187304"/>
    <lineage>
        <taxon>Bacteria</taxon>
        <taxon>Pseudomonadati</taxon>
        <taxon>Pseudomonadota</taxon>
        <taxon>Alphaproteobacteria</taxon>
        <taxon>Hyphomicrobiales</taxon>
        <taxon>Stappiaceae</taxon>
        <taxon>Roseibium</taxon>
    </lineage>
</organism>
<dbReference type="SMART" id="SM00226">
    <property type="entry name" value="LMWPc"/>
    <property type="match status" value="1"/>
</dbReference>
<protein>
    <submittedName>
        <fullName evidence="2">ArsR family transcriptional regulator</fullName>
    </submittedName>
</protein>
<accession>A0A939J5M5</accession>
<dbReference type="InterPro" id="IPR036196">
    <property type="entry name" value="Ptyr_pPase_sf"/>
</dbReference>
<dbReference type="SUPFAM" id="SSF52788">
    <property type="entry name" value="Phosphotyrosine protein phosphatases I"/>
    <property type="match status" value="1"/>
</dbReference>
<gene>
    <name evidence="2" type="ORF">JF539_20955</name>
</gene>
<reference evidence="2" key="1">
    <citation type="submission" date="2020-12" db="EMBL/GenBank/DDBJ databases">
        <title>Oil enriched cultivation method for isolating marine PHA-producing bacteria.</title>
        <authorList>
            <person name="Zheng W."/>
            <person name="Yu S."/>
            <person name="Huang Y."/>
        </authorList>
    </citation>
    <scope>NUCLEOTIDE SEQUENCE</scope>
    <source>
        <strain evidence="2">SY-2-12</strain>
    </source>
</reference>
<evidence type="ECO:0000313" key="3">
    <source>
        <dbReference type="Proteomes" id="UP000664096"/>
    </source>
</evidence>
<dbReference type="Proteomes" id="UP000664096">
    <property type="component" value="Unassembled WGS sequence"/>
</dbReference>
<dbReference type="EMBL" id="JAEKJZ010000005">
    <property type="protein sequence ID" value="MBN9672837.1"/>
    <property type="molecule type" value="Genomic_DNA"/>
</dbReference>
<dbReference type="AlphaFoldDB" id="A0A939J5M5"/>
<proteinExistence type="predicted"/>